<dbReference type="OrthoDB" id="3645550at2759"/>
<organism evidence="1 2">
    <name type="scientific">Cercospora zeae-maydis SCOH1-5</name>
    <dbReference type="NCBI Taxonomy" id="717836"/>
    <lineage>
        <taxon>Eukaryota</taxon>
        <taxon>Fungi</taxon>
        <taxon>Dikarya</taxon>
        <taxon>Ascomycota</taxon>
        <taxon>Pezizomycotina</taxon>
        <taxon>Dothideomycetes</taxon>
        <taxon>Dothideomycetidae</taxon>
        <taxon>Mycosphaerellales</taxon>
        <taxon>Mycosphaerellaceae</taxon>
        <taxon>Cercospora</taxon>
    </lineage>
</organism>
<gene>
    <name evidence="1" type="ORF">CERZMDRAFT_90060</name>
</gene>
<evidence type="ECO:0000313" key="1">
    <source>
        <dbReference type="EMBL" id="KAF2216057.1"/>
    </source>
</evidence>
<evidence type="ECO:0000313" key="2">
    <source>
        <dbReference type="Proteomes" id="UP000799539"/>
    </source>
</evidence>
<name>A0A6A6FRI5_9PEZI</name>
<protein>
    <submittedName>
        <fullName evidence="1">Uncharacterized protein</fullName>
    </submittedName>
</protein>
<accession>A0A6A6FRI5</accession>
<reference evidence="1" key="1">
    <citation type="journal article" date="2020" name="Stud. Mycol.">
        <title>101 Dothideomycetes genomes: a test case for predicting lifestyles and emergence of pathogens.</title>
        <authorList>
            <person name="Haridas S."/>
            <person name="Albert R."/>
            <person name="Binder M."/>
            <person name="Bloem J."/>
            <person name="Labutti K."/>
            <person name="Salamov A."/>
            <person name="Andreopoulos B."/>
            <person name="Baker S."/>
            <person name="Barry K."/>
            <person name="Bills G."/>
            <person name="Bluhm B."/>
            <person name="Cannon C."/>
            <person name="Castanera R."/>
            <person name="Culley D."/>
            <person name="Daum C."/>
            <person name="Ezra D."/>
            <person name="Gonzalez J."/>
            <person name="Henrissat B."/>
            <person name="Kuo A."/>
            <person name="Liang C."/>
            <person name="Lipzen A."/>
            <person name="Lutzoni F."/>
            <person name="Magnuson J."/>
            <person name="Mondo S."/>
            <person name="Nolan M."/>
            <person name="Ohm R."/>
            <person name="Pangilinan J."/>
            <person name="Park H.-J."/>
            <person name="Ramirez L."/>
            <person name="Alfaro M."/>
            <person name="Sun H."/>
            <person name="Tritt A."/>
            <person name="Yoshinaga Y."/>
            <person name="Zwiers L.-H."/>
            <person name="Turgeon B."/>
            <person name="Goodwin S."/>
            <person name="Spatafora J."/>
            <person name="Crous P."/>
            <person name="Grigoriev I."/>
        </authorList>
    </citation>
    <scope>NUCLEOTIDE SEQUENCE</scope>
    <source>
        <strain evidence="1">SCOH1-5</strain>
    </source>
</reference>
<dbReference type="AlphaFoldDB" id="A0A6A6FRI5"/>
<keyword evidence="2" id="KW-1185">Reference proteome</keyword>
<sequence>MRIALLDPSLHTAPSEFSKVGHLFRCAEIHSIVGPVRMSSRPVVCRVGEAEASKKFFLVPALEHAPDVAAE</sequence>
<proteinExistence type="predicted"/>
<dbReference type="EMBL" id="ML992665">
    <property type="protein sequence ID" value="KAF2216057.1"/>
    <property type="molecule type" value="Genomic_DNA"/>
</dbReference>
<dbReference type="Proteomes" id="UP000799539">
    <property type="component" value="Unassembled WGS sequence"/>
</dbReference>